<dbReference type="EMBL" id="CP144747">
    <property type="protein sequence ID" value="WVZ64893.1"/>
    <property type="molecule type" value="Genomic_DNA"/>
</dbReference>
<proteinExistence type="predicted"/>
<gene>
    <name evidence="2" type="ORF">U9M48_014343</name>
</gene>
<evidence type="ECO:0000259" key="1">
    <source>
        <dbReference type="Pfam" id="PF23622"/>
    </source>
</evidence>
<sequence>MRRTIPDLPEDLWRHIHSLMPMRGAARAACLSRAFLQFWRCYPKLTLTKYALGSELKGNTSRRINCIIRNHSGVGVKILRLGAYEISRRYFDSWLQFAVRNSIRDLEIVNCAFRPTTEVLGPFRSLANLLLHYVHITSDELECLLSNSHALEKLDLFYCNEIRFLKIPCELQQLSCLSIEACRRL</sequence>
<dbReference type="Pfam" id="PF23622">
    <property type="entry name" value="LRR_At1g61320_AtMIF1"/>
    <property type="match status" value="1"/>
</dbReference>
<evidence type="ECO:0000313" key="2">
    <source>
        <dbReference type="EMBL" id="WVZ64893.1"/>
    </source>
</evidence>
<dbReference type="InterPro" id="IPR055357">
    <property type="entry name" value="LRR_At1g61320_AtMIF1"/>
</dbReference>
<dbReference type="SUPFAM" id="SSF81383">
    <property type="entry name" value="F-box domain"/>
    <property type="match status" value="1"/>
</dbReference>
<accession>A0AAQ3T1H8</accession>
<dbReference type="Gene3D" id="3.80.10.10">
    <property type="entry name" value="Ribonuclease Inhibitor"/>
    <property type="match status" value="1"/>
</dbReference>
<protein>
    <recommendedName>
        <fullName evidence="1">At1g61320/AtMIF1 LRR domain-containing protein</fullName>
    </recommendedName>
</protein>
<dbReference type="InterPro" id="IPR032675">
    <property type="entry name" value="LRR_dom_sf"/>
</dbReference>
<dbReference type="Proteomes" id="UP001341281">
    <property type="component" value="Chromosome 03"/>
</dbReference>
<dbReference type="SUPFAM" id="SSF52058">
    <property type="entry name" value="L domain-like"/>
    <property type="match status" value="1"/>
</dbReference>
<evidence type="ECO:0000313" key="3">
    <source>
        <dbReference type="Proteomes" id="UP001341281"/>
    </source>
</evidence>
<dbReference type="AlphaFoldDB" id="A0AAQ3T1H8"/>
<organism evidence="2 3">
    <name type="scientific">Paspalum notatum var. saurae</name>
    <dbReference type="NCBI Taxonomy" id="547442"/>
    <lineage>
        <taxon>Eukaryota</taxon>
        <taxon>Viridiplantae</taxon>
        <taxon>Streptophyta</taxon>
        <taxon>Embryophyta</taxon>
        <taxon>Tracheophyta</taxon>
        <taxon>Spermatophyta</taxon>
        <taxon>Magnoliopsida</taxon>
        <taxon>Liliopsida</taxon>
        <taxon>Poales</taxon>
        <taxon>Poaceae</taxon>
        <taxon>PACMAD clade</taxon>
        <taxon>Panicoideae</taxon>
        <taxon>Andropogonodae</taxon>
        <taxon>Paspaleae</taxon>
        <taxon>Paspalinae</taxon>
        <taxon>Paspalum</taxon>
    </lineage>
</organism>
<dbReference type="InterPro" id="IPR053772">
    <property type="entry name" value="At1g61320/At1g61330-like"/>
</dbReference>
<reference evidence="2 3" key="1">
    <citation type="submission" date="2024-02" db="EMBL/GenBank/DDBJ databases">
        <title>High-quality chromosome-scale genome assembly of Pensacola bahiagrass (Paspalum notatum Flugge var. saurae).</title>
        <authorList>
            <person name="Vega J.M."/>
            <person name="Podio M."/>
            <person name="Orjuela J."/>
            <person name="Siena L.A."/>
            <person name="Pessino S.C."/>
            <person name="Combes M.C."/>
            <person name="Mariac C."/>
            <person name="Albertini E."/>
            <person name="Pupilli F."/>
            <person name="Ortiz J.P.A."/>
            <person name="Leblanc O."/>
        </authorList>
    </citation>
    <scope>NUCLEOTIDE SEQUENCE [LARGE SCALE GENOMIC DNA]</scope>
    <source>
        <strain evidence="2">R1</strain>
        <tissue evidence="2">Leaf</tissue>
    </source>
</reference>
<dbReference type="PANTHER" id="PTHR34145:SF52">
    <property type="entry name" value="OS02G0105800 PROTEIN"/>
    <property type="match status" value="1"/>
</dbReference>
<keyword evidence="3" id="KW-1185">Reference proteome</keyword>
<dbReference type="InterPro" id="IPR036047">
    <property type="entry name" value="F-box-like_dom_sf"/>
</dbReference>
<dbReference type="PANTHER" id="PTHR34145">
    <property type="entry name" value="OS02G0105600 PROTEIN"/>
    <property type="match status" value="1"/>
</dbReference>
<feature type="domain" description="At1g61320/AtMIF1 LRR" evidence="1">
    <location>
        <begin position="99"/>
        <end position="185"/>
    </location>
</feature>
<name>A0AAQ3T1H8_PASNO</name>